<gene>
    <name evidence="4" type="ORF">LNINA_LOCUS5322</name>
</gene>
<evidence type="ECO:0000313" key="4">
    <source>
        <dbReference type="EMBL" id="CAK1545698.1"/>
    </source>
</evidence>
<evidence type="ECO:0000259" key="3">
    <source>
        <dbReference type="Pfam" id="PF08236"/>
    </source>
</evidence>
<evidence type="ECO:0000313" key="5">
    <source>
        <dbReference type="Proteomes" id="UP001497472"/>
    </source>
</evidence>
<dbReference type="GO" id="GO:0006355">
    <property type="term" value="P:regulation of DNA-templated transcription"/>
    <property type="evidence" value="ECO:0007669"/>
    <property type="project" value="InterPro"/>
</dbReference>
<proteinExistence type="predicted"/>
<name>A0AAV1J8D6_9NEOP</name>
<feature type="domain" description="Set2 Rpb1 interacting" evidence="3">
    <location>
        <begin position="377"/>
        <end position="437"/>
    </location>
</feature>
<dbReference type="Pfam" id="PF08236">
    <property type="entry name" value="SRI"/>
    <property type="match status" value="1"/>
</dbReference>
<keyword evidence="5" id="KW-1185">Reference proteome</keyword>
<dbReference type="AlphaFoldDB" id="A0AAV1J8D6"/>
<comment type="caution">
    <text evidence="4">The sequence shown here is derived from an EMBL/GenBank/DDBJ whole genome shotgun (WGS) entry which is preliminary data.</text>
</comment>
<keyword evidence="2" id="KW-0539">Nucleus</keyword>
<reference evidence="4 5" key="1">
    <citation type="submission" date="2023-11" db="EMBL/GenBank/DDBJ databases">
        <authorList>
            <person name="Okamura Y."/>
        </authorList>
    </citation>
    <scope>NUCLEOTIDE SEQUENCE [LARGE SCALE GENOMIC DNA]</scope>
</reference>
<organism evidence="4 5">
    <name type="scientific">Leptosia nina</name>
    <dbReference type="NCBI Taxonomy" id="320188"/>
    <lineage>
        <taxon>Eukaryota</taxon>
        <taxon>Metazoa</taxon>
        <taxon>Ecdysozoa</taxon>
        <taxon>Arthropoda</taxon>
        <taxon>Hexapoda</taxon>
        <taxon>Insecta</taxon>
        <taxon>Pterygota</taxon>
        <taxon>Neoptera</taxon>
        <taxon>Endopterygota</taxon>
        <taxon>Lepidoptera</taxon>
        <taxon>Glossata</taxon>
        <taxon>Ditrysia</taxon>
        <taxon>Papilionoidea</taxon>
        <taxon>Pieridae</taxon>
        <taxon>Pierinae</taxon>
        <taxon>Leptosia</taxon>
    </lineage>
</organism>
<accession>A0AAV1J8D6</accession>
<dbReference type="EMBL" id="CAVLEF010000007">
    <property type="protein sequence ID" value="CAK1545698.1"/>
    <property type="molecule type" value="Genomic_DNA"/>
</dbReference>
<evidence type="ECO:0000256" key="1">
    <source>
        <dbReference type="ARBA" id="ARBA00004123"/>
    </source>
</evidence>
<dbReference type="GO" id="GO:0005694">
    <property type="term" value="C:chromosome"/>
    <property type="evidence" value="ECO:0007669"/>
    <property type="project" value="InterPro"/>
</dbReference>
<dbReference type="Proteomes" id="UP001497472">
    <property type="component" value="Unassembled WGS sequence"/>
</dbReference>
<comment type="subcellular location">
    <subcellularLocation>
        <location evidence="1">Nucleus</location>
    </subcellularLocation>
</comment>
<evidence type="ECO:0000256" key="2">
    <source>
        <dbReference type="ARBA" id="ARBA00023242"/>
    </source>
</evidence>
<dbReference type="InterPro" id="IPR013257">
    <property type="entry name" value="SRI"/>
</dbReference>
<protein>
    <recommendedName>
        <fullName evidence="3">Set2 Rpb1 interacting domain-containing protein</fullName>
    </recommendedName>
</protein>
<sequence>MECMESDLLIEKWVQENDSTFMPLPDIEFEPHLLISKVRKHYMEHVIKLLALNYENNQRLLNKNIYLPSAIWRCAKFIEMTAAQSSMVVNLYRRNIATVISQIKADTKRGKLNRKLFECLKQPPKNEMKTQTNLIMGKDCTCICTCHQRKKVRKESPPLKNYGNITLSDHTTNDAKAADIHINPIASTQINNAMIRKEHQSLSLESHDADEVMLQLEKLFEGGSNDDDIFDGMFSNTIDITFDDSFKKPQSDNCNDNTTVHGKDLIIEKHAAQLKSLDERLVSLSGIIGQDTAPVDSTKTETLTNKNKRITNKWICEEYFLKRKLFELLDQMRDCNRAKLIRLKELLIDLFGDDSDDEGVVSPIDESPEFVTSCKERIAPWVVKLLTPYYIKGRIRGKALFKSLAKHLIRLIYQCSKYPEQYEVKDFVQDFLHNHKLIRCEADFKEFRIENI</sequence>